<dbReference type="GO" id="GO:0005525">
    <property type="term" value="F:GTP binding"/>
    <property type="evidence" value="ECO:0007669"/>
    <property type="project" value="UniProtKB-KW"/>
</dbReference>
<dbReference type="Gene3D" id="3.40.50.300">
    <property type="entry name" value="P-loop containing nucleotide triphosphate hydrolases"/>
    <property type="match status" value="1"/>
</dbReference>
<dbReference type="InterPro" id="IPR027417">
    <property type="entry name" value="P-loop_NTPase"/>
</dbReference>
<dbReference type="STRING" id="3055.A0A2K3E5D1"/>
<dbReference type="ExpressionAtlas" id="A0A2K3E5D1">
    <property type="expression patterns" value="baseline"/>
</dbReference>
<feature type="region of interest" description="Disordered" evidence="4">
    <location>
        <begin position="674"/>
        <end position="704"/>
    </location>
</feature>
<dbReference type="Proteomes" id="UP000006906">
    <property type="component" value="Chromosome 1"/>
</dbReference>
<feature type="region of interest" description="Disordered" evidence="4">
    <location>
        <begin position="278"/>
        <end position="335"/>
    </location>
</feature>
<feature type="compositionally biased region" description="Polar residues" evidence="4">
    <location>
        <begin position="680"/>
        <end position="694"/>
    </location>
</feature>
<dbReference type="EMBL" id="CM008962">
    <property type="protein sequence ID" value="PNW87998.1"/>
    <property type="molecule type" value="Genomic_DNA"/>
</dbReference>
<dbReference type="GeneID" id="5725840"/>
<accession>A0A2K3E5D1</accession>
<protein>
    <submittedName>
        <fullName evidence="5">Uncharacterized protein</fullName>
    </submittedName>
</protein>
<feature type="compositionally biased region" description="Gly residues" evidence="4">
    <location>
        <begin position="282"/>
        <end position="292"/>
    </location>
</feature>
<keyword evidence="6" id="KW-1185">Reference proteome</keyword>
<dbReference type="SUPFAM" id="SSF52540">
    <property type="entry name" value="P-loop containing nucleoside triphosphate hydrolases"/>
    <property type="match status" value="1"/>
</dbReference>
<keyword evidence="3" id="KW-0175">Coiled coil</keyword>
<dbReference type="Gramene" id="PNW87998">
    <property type="protein sequence ID" value="PNW87998"/>
    <property type="gene ID" value="CHLRE_01g010150v5"/>
</dbReference>
<evidence type="ECO:0000313" key="5">
    <source>
        <dbReference type="EMBL" id="PNW87998.1"/>
    </source>
</evidence>
<feature type="compositionally biased region" description="Low complexity" evidence="4">
    <location>
        <begin position="224"/>
        <end position="234"/>
    </location>
</feature>
<reference evidence="5 6" key="1">
    <citation type="journal article" date="2007" name="Science">
        <title>The Chlamydomonas genome reveals the evolution of key animal and plant functions.</title>
        <authorList>
            <person name="Merchant S.S."/>
            <person name="Prochnik S.E."/>
            <person name="Vallon O."/>
            <person name="Harris E.H."/>
            <person name="Karpowicz S.J."/>
            <person name="Witman G.B."/>
            <person name="Terry A."/>
            <person name="Salamov A."/>
            <person name="Fritz-Laylin L.K."/>
            <person name="Marechal-Drouard L."/>
            <person name="Marshall W.F."/>
            <person name="Qu L.H."/>
            <person name="Nelson D.R."/>
            <person name="Sanderfoot A.A."/>
            <person name="Spalding M.H."/>
            <person name="Kapitonov V.V."/>
            <person name="Ren Q."/>
            <person name="Ferris P."/>
            <person name="Lindquist E."/>
            <person name="Shapiro H."/>
            <person name="Lucas S.M."/>
            <person name="Grimwood J."/>
            <person name="Schmutz J."/>
            <person name="Cardol P."/>
            <person name="Cerutti H."/>
            <person name="Chanfreau G."/>
            <person name="Chen C.L."/>
            <person name="Cognat V."/>
            <person name="Croft M.T."/>
            <person name="Dent R."/>
            <person name="Dutcher S."/>
            <person name="Fernandez E."/>
            <person name="Fukuzawa H."/>
            <person name="Gonzalez-Ballester D."/>
            <person name="Gonzalez-Halphen D."/>
            <person name="Hallmann A."/>
            <person name="Hanikenne M."/>
            <person name="Hippler M."/>
            <person name="Inwood W."/>
            <person name="Jabbari K."/>
            <person name="Kalanon M."/>
            <person name="Kuras R."/>
            <person name="Lefebvre P.A."/>
            <person name="Lemaire S.D."/>
            <person name="Lobanov A.V."/>
            <person name="Lohr M."/>
            <person name="Manuell A."/>
            <person name="Meier I."/>
            <person name="Mets L."/>
            <person name="Mittag M."/>
            <person name="Mittelmeier T."/>
            <person name="Moroney J.V."/>
            <person name="Moseley J."/>
            <person name="Napoli C."/>
            <person name="Nedelcu A.M."/>
            <person name="Niyogi K."/>
            <person name="Novoselov S.V."/>
            <person name="Paulsen I.T."/>
            <person name="Pazour G."/>
            <person name="Purton S."/>
            <person name="Ral J.P."/>
            <person name="Riano-Pachon D.M."/>
            <person name="Riekhof W."/>
            <person name="Rymarquis L."/>
            <person name="Schroda M."/>
            <person name="Stern D."/>
            <person name="Umen J."/>
            <person name="Willows R."/>
            <person name="Wilson N."/>
            <person name="Zimmer S.L."/>
            <person name="Allmer J."/>
            <person name="Balk J."/>
            <person name="Bisova K."/>
            <person name="Chen C.J."/>
            <person name="Elias M."/>
            <person name="Gendler K."/>
            <person name="Hauser C."/>
            <person name="Lamb M.R."/>
            <person name="Ledford H."/>
            <person name="Long J.C."/>
            <person name="Minagawa J."/>
            <person name="Page M.D."/>
            <person name="Pan J."/>
            <person name="Pootakham W."/>
            <person name="Roje S."/>
            <person name="Rose A."/>
            <person name="Stahlberg E."/>
            <person name="Terauchi A.M."/>
            <person name="Yang P."/>
            <person name="Ball S."/>
            <person name="Bowler C."/>
            <person name="Dieckmann C.L."/>
            <person name="Gladyshev V.N."/>
            <person name="Green P."/>
            <person name="Jorgensen R."/>
            <person name="Mayfield S."/>
            <person name="Mueller-Roeber B."/>
            <person name="Rajamani S."/>
            <person name="Sayre R.T."/>
            <person name="Brokstein P."/>
            <person name="Dubchak I."/>
            <person name="Goodstein D."/>
            <person name="Hornick L."/>
            <person name="Huang Y.W."/>
            <person name="Jhaveri J."/>
            <person name="Luo Y."/>
            <person name="Martinez D."/>
            <person name="Ngau W.C."/>
            <person name="Otillar B."/>
            <person name="Poliakov A."/>
            <person name="Porter A."/>
            <person name="Szajkowski L."/>
            <person name="Werner G."/>
            <person name="Zhou K."/>
            <person name="Grigoriev I.V."/>
            <person name="Rokhsar D.S."/>
            <person name="Grossman A.R."/>
        </authorList>
    </citation>
    <scope>NUCLEOTIDE SEQUENCE [LARGE SCALE GENOMIC DNA]</scope>
    <source>
        <strain evidence="6">CC-503</strain>
    </source>
</reference>
<dbReference type="KEGG" id="cre:CHLRE_01g010150v5"/>
<feature type="compositionally biased region" description="Gly residues" evidence="4">
    <location>
        <begin position="250"/>
        <end position="260"/>
    </location>
</feature>
<feature type="region of interest" description="Disordered" evidence="4">
    <location>
        <begin position="221"/>
        <end position="261"/>
    </location>
</feature>
<evidence type="ECO:0000256" key="2">
    <source>
        <dbReference type="ARBA" id="ARBA00023134"/>
    </source>
</evidence>
<dbReference type="RefSeq" id="XP_042928196.1">
    <property type="nucleotide sequence ID" value="XM_043058282.1"/>
</dbReference>
<proteinExistence type="predicted"/>
<feature type="compositionally biased region" description="Gly residues" evidence="4">
    <location>
        <begin position="299"/>
        <end position="316"/>
    </location>
</feature>
<keyword evidence="2" id="KW-0342">GTP-binding</keyword>
<feature type="region of interest" description="Disordered" evidence="4">
    <location>
        <begin position="394"/>
        <end position="427"/>
    </location>
</feature>
<keyword evidence="1" id="KW-0547">Nucleotide-binding</keyword>
<evidence type="ECO:0000256" key="3">
    <source>
        <dbReference type="SAM" id="Coils"/>
    </source>
</evidence>
<dbReference type="GO" id="GO:0003924">
    <property type="term" value="F:GTPase activity"/>
    <property type="evidence" value="ECO:0000318"/>
    <property type="project" value="GO_Central"/>
</dbReference>
<dbReference type="PANTHER" id="PTHR45782">
    <property type="entry name" value="MITOCHONDRIAL RIBOSOME-ASSOCIATED GTPASE 1"/>
    <property type="match status" value="1"/>
</dbReference>
<feature type="compositionally biased region" description="Low complexity" evidence="4">
    <location>
        <begin position="317"/>
        <end position="330"/>
    </location>
</feature>
<sequence>MAKALRQLEQRIKQVDLVLEVRDARVPLSSFNPHLEKLVAAKRRLVLLNKTDLADPAATRAATALLTQQAGLRVLPCEALDGRSAGRVLDAVLDCMRSGRAPSPTTATSATASTAMPSFASGRASLARGPIAASTAAAGIGAGARTGAAAGPSPPDLRLVLIAGLPNTGKSSLINALRRAAAARGLLDGEQAWRKAARSGPLPGVTTALGGFRVCRSPAGAGHGAAHNGAGASAQHPTGRTRGLRPDPGHGAGVGPGDGDLGQVYVLDSPGVLAPALRDMGLGSGHGHGGQWGLPPKPGGGGKGGGGGGGPGGGRGARAQAWEQQGQEQPGDGGEATAARLAIAGLLPVDGRGGLVAEGRVLRHLVQLLMSDPRRLRELWCAADSQVHHMRLQQQLQEQRGGGNSRGSSSSRDGAGGSSSSGSSTGGDVRLARLVYEAVTAPLEQLLQQARGGGAAEAARWHPGLGDELDEEGHADGTAAEGGRGRRRRGDSRSSAGSAGGGNLLGAGPFRSRSGSGGGGVGRWDPLAAAAEIAVEEEQMQQKKQEAQQRAAAAETTAAAARAVAKRQQSLLEDPVGSVSTAFAAREAHVSAAEADARVEALLRRLTNGHRGSSATGGGGAVVNAGQRTAAQRAVLIAFRSGALGRYTWDDVPLATAAPVATATVVAAAAGAADAAAGGSVQQPRPQQPSADRNGSSRRRRRLL</sequence>
<gene>
    <name evidence="5" type="ORF">CHLRE_01g010150v5</name>
</gene>
<dbReference type="AlphaFoldDB" id="A0A2K3E5D1"/>
<evidence type="ECO:0000256" key="4">
    <source>
        <dbReference type="SAM" id="MobiDB-lite"/>
    </source>
</evidence>
<dbReference type="OrthoDB" id="269151at2759"/>
<feature type="coiled-coil region" evidence="3">
    <location>
        <begin position="528"/>
        <end position="564"/>
    </location>
</feature>
<evidence type="ECO:0000256" key="1">
    <source>
        <dbReference type="ARBA" id="ARBA00022741"/>
    </source>
</evidence>
<dbReference type="GO" id="GO:0005739">
    <property type="term" value="C:mitochondrion"/>
    <property type="evidence" value="ECO:0000318"/>
    <property type="project" value="GO_Central"/>
</dbReference>
<dbReference type="InParanoid" id="A0A2K3E5D1"/>
<name>A0A2K3E5D1_CHLRE</name>
<feature type="region of interest" description="Disordered" evidence="4">
    <location>
        <begin position="465"/>
        <end position="524"/>
    </location>
</feature>
<dbReference type="PANTHER" id="PTHR45782:SF4">
    <property type="entry name" value="MITOCHONDRIAL RIBOSOME-ASSOCIATED GTPASE 1"/>
    <property type="match status" value="1"/>
</dbReference>
<evidence type="ECO:0000313" key="6">
    <source>
        <dbReference type="Proteomes" id="UP000006906"/>
    </source>
</evidence>
<organism evidence="5 6">
    <name type="scientific">Chlamydomonas reinhardtii</name>
    <name type="common">Chlamydomonas smithii</name>
    <dbReference type="NCBI Taxonomy" id="3055"/>
    <lineage>
        <taxon>Eukaryota</taxon>
        <taxon>Viridiplantae</taxon>
        <taxon>Chlorophyta</taxon>
        <taxon>core chlorophytes</taxon>
        <taxon>Chlorophyceae</taxon>
        <taxon>CS clade</taxon>
        <taxon>Chlamydomonadales</taxon>
        <taxon>Chlamydomonadaceae</taxon>
        <taxon>Chlamydomonas</taxon>
    </lineage>
</organism>